<dbReference type="Gene3D" id="1.10.720.40">
    <property type="match status" value="1"/>
</dbReference>
<dbReference type="PROSITE" id="PS50297">
    <property type="entry name" value="ANK_REP_REGION"/>
    <property type="match status" value="2"/>
</dbReference>
<dbReference type="InterPro" id="IPR034998">
    <property type="entry name" value="ANKLE1"/>
</dbReference>
<dbReference type="Pfam" id="PF22945">
    <property type="entry name" value="LEM-3_GIY-YIG"/>
    <property type="match status" value="1"/>
</dbReference>
<dbReference type="SUPFAM" id="SSF48403">
    <property type="entry name" value="Ankyrin repeat"/>
    <property type="match status" value="1"/>
</dbReference>
<evidence type="ECO:0000256" key="1">
    <source>
        <dbReference type="PROSITE-ProRule" id="PRU00023"/>
    </source>
</evidence>
<feature type="repeat" description="ANK" evidence="1">
    <location>
        <begin position="42"/>
        <end position="78"/>
    </location>
</feature>
<dbReference type="PANTHER" id="PTHR46427:SF1">
    <property type="entry name" value="ANKYRIN REPEAT AND LEM DOMAIN-CONTAINING PROTEIN 1"/>
    <property type="match status" value="1"/>
</dbReference>
<dbReference type="EMBL" id="SEYY01018932">
    <property type="protein sequence ID" value="KAB7498851.1"/>
    <property type="molecule type" value="Genomic_DNA"/>
</dbReference>
<dbReference type="GO" id="GO:0005654">
    <property type="term" value="C:nucleoplasm"/>
    <property type="evidence" value="ECO:0007669"/>
    <property type="project" value="TreeGrafter"/>
</dbReference>
<dbReference type="CDD" id="cd10454">
    <property type="entry name" value="GIY-YIG_COG3680_Meta"/>
    <property type="match status" value="1"/>
</dbReference>
<dbReference type="GO" id="GO:0005737">
    <property type="term" value="C:cytoplasm"/>
    <property type="evidence" value="ECO:0007669"/>
    <property type="project" value="TreeGrafter"/>
</dbReference>
<evidence type="ECO:0000313" key="5">
    <source>
        <dbReference type="Proteomes" id="UP000326759"/>
    </source>
</evidence>
<dbReference type="PROSITE" id="PS50954">
    <property type="entry name" value="LEM"/>
    <property type="match status" value="1"/>
</dbReference>
<keyword evidence="1" id="KW-0040">ANK repeat</keyword>
<feature type="domain" description="LEM" evidence="3">
    <location>
        <begin position="371"/>
        <end position="415"/>
    </location>
</feature>
<reference evidence="4 5" key="1">
    <citation type="journal article" date="2019" name="PLoS Biol.">
        <title>Sex chromosomes control vertical transmission of feminizing Wolbachia symbionts in an isopod.</title>
        <authorList>
            <person name="Becking T."/>
            <person name="Chebbi M.A."/>
            <person name="Giraud I."/>
            <person name="Moumen B."/>
            <person name="Laverre T."/>
            <person name="Caubet Y."/>
            <person name="Peccoud J."/>
            <person name="Gilbert C."/>
            <person name="Cordaux R."/>
        </authorList>
    </citation>
    <scope>NUCLEOTIDE SEQUENCE [LARGE SCALE GENOMIC DNA]</scope>
    <source>
        <strain evidence="4">ANa2</strain>
        <tissue evidence="4">Whole body excluding digestive tract and cuticle</tissue>
    </source>
</reference>
<dbReference type="Gene3D" id="1.25.40.20">
    <property type="entry name" value="Ankyrin repeat-containing domain"/>
    <property type="match status" value="1"/>
</dbReference>
<sequence>MNSFLRFQVNDVLISYANFEDIKVLYELLKNGLKINLPIDKEGSTPLHLASGIFDEEISLLAVKALLNHSANPNYPDKEGKTSVHVAASLGHKKVLQLLICNGGNILQSSLYGDTSIDLANRLEQFKIVSYLSYLLDTEEYELPEKEGFVSFLVNRQLLEITADLSLKYPSNDSVEYSDFDESDCQLRCESLNNNNFRNVSNHQYHQTPLHNTSHHNETPDEGEDKDKTSLLDEGFSQPDGNDSQNLFDTIALDNCQDLRMDSCNNSKTPLEYYVTPLSSLNSFTTTCHNFTSLSSLNQTMEVDSFFTVVEDYVYKDEEKGVELIERRFTGSLLLPGSSAMDQSLFYTLSEFRGNSESSKLLHEDSLATLTSSIKNLSGKALRNKLRELGFDAGPVTLTTVKILQRHYQRLRNKHNVPLYEDVNISQKYSKELEKFCKNFESDKNCYEDLEDKMCEPFINPDHLSWWRNGTHKTSFNYLLLDPRITKNIALRPKFPVSFDQFRTFLSAIFYIGKGSKTRPYSHLYEALKDSSKYSENRKLRKIKEIWDDDLGVVSLHVFQCTIPVEAWTREACMISAY</sequence>
<dbReference type="GO" id="GO:0000724">
    <property type="term" value="P:double-strand break repair via homologous recombination"/>
    <property type="evidence" value="ECO:0007669"/>
    <property type="project" value="TreeGrafter"/>
</dbReference>
<protein>
    <submittedName>
        <fullName evidence="4">Ankyrin repeat and LEM domain-containing protein 1</fullName>
    </submittedName>
</protein>
<dbReference type="Pfam" id="PF03020">
    <property type="entry name" value="LEM"/>
    <property type="match status" value="1"/>
</dbReference>
<evidence type="ECO:0000313" key="4">
    <source>
        <dbReference type="EMBL" id="KAB7498851.1"/>
    </source>
</evidence>
<feature type="compositionally biased region" description="Basic and acidic residues" evidence="2">
    <location>
        <begin position="215"/>
        <end position="231"/>
    </location>
</feature>
<comment type="caution">
    <text evidence="4">The sequence shown here is derived from an EMBL/GenBank/DDBJ whole genome shotgun (WGS) entry which is preliminary data.</text>
</comment>
<organism evidence="4 5">
    <name type="scientific">Armadillidium nasatum</name>
    <dbReference type="NCBI Taxonomy" id="96803"/>
    <lineage>
        <taxon>Eukaryota</taxon>
        <taxon>Metazoa</taxon>
        <taxon>Ecdysozoa</taxon>
        <taxon>Arthropoda</taxon>
        <taxon>Crustacea</taxon>
        <taxon>Multicrustacea</taxon>
        <taxon>Malacostraca</taxon>
        <taxon>Eumalacostraca</taxon>
        <taxon>Peracarida</taxon>
        <taxon>Isopoda</taxon>
        <taxon>Oniscidea</taxon>
        <taxon>Crinocheta</taxon>
        <taxon>Armadillidiidae</taxon>
        <taxon>Armadillidium</taxon>
    </lineage>
</organism>
<dbReference type="GO" id="GO:0004520">
    <property type="term" value="F:DNA endonuclease activity"/>
    <property type="evidence" value="ECO:0007669"/>
    <property type="project" value="TreeGrafter"/>
</dbReference>
<evidence type="ECO:0000256" key="2">
    <source>
        <dbReference type="SAM" id="MobiDB-lite"/>
    </source>
</evidence>
<dbReference type="SUPFAM" id="SSF63451">
    <property type="entry name" value="LEM domain"/>
    <property type="match status" value="1"/>
</dbReference>
<dbReference type="InterPro" id="IPR036770">
    <property type="entry name" value="Ankyrin_rpt-contain_sf"/>
</dbReference>
<dbReference type="InterPro" id="IPR011015">
    <property type="entry name" value="LEM/LEM-like_dom_sf"/>
</dbReference>
<feature type="non-terminal residue" evidence="4">
    <location>
        <position position="578"/>
    </location>
</feature>
<evidence type="ECO:0000259" key="3">
    <source>
        <dbReference type="PROSITE" id="PS50954"/>
    </source>
</evidence>
<dbReference type="Proteomes" id="UP000326759">
    <property type="component" value="Unassembled WGS sequence"/>
</dbReference>
<accession>A0A5N5SXB8</accession>
<dbReference type="GO" id="GO:0000712">
    <property type="term" value="P:resolution of meiotic recombination intermediates"/>
    <property type="evidence" value="ECO:0007669"/>
    <property type="project" value="TreeGrafter"/>
</dbReference>
<dbReference type="Pfam" id="PF12796">
    <property type="entry name" value="Ank_2"/>
    <property type="match status" value="1"/>
</dbReference>
<feature type="region of interest" description="Disordered" evidence="2">
    <location>
        <begin position="207"/>
        <end position="245"/>
    </location>
</feature>
<dbReference type="InterPro" id="IPR003887">
    <property type="entry name" value="LEM_dom"/>
</dbReference>
<proteinExistence type="predicted"/>
<dbReference type="OrthoDB" id="1601181at2759"/>
<dbReference type="PANTHER" id="PTHR46427">
    <property type="entry name" value="ANKYRIN REPEAT AND LEM DOMAIN-CONTAINING PROTEIN 1"/>
    <property type="match status" value="1"/>
</dbReference>
<dbReference type="PROSITE" id="PS50088">
    <property type="entry name" value="ANK_REPEAT"/>
    <property type="match status" value="2"/>
</dbReference>
<gene>
    <name evidence="4" type="primary">ANKLE1</name>
    <name evidence="4" type="ORF">Anas_07474</name>
</gene>
<dbReference type="SMART" id="SM00248">
    <property type="entry name" value="ANK"/>
    <property type="match status" value="3"/>
</dbReference>
<dbReference type="AlphaFoldDB" id="A0A5N5SXB8"/>
<dbReference type="InterPro" id="IPR002110">
    <property type="entry name" value="Ankyrin_rpt"/>
</dbReference>
<name>A0A5N5SXB8_9CRUS</name>
<keyword evidence="5" id="KW-1185">Reference proteome</keyword>
<feature type="repeat" description="ANK" evidence="1">
    <location>
        <begin position="79"/>
        <end position="111"/>
    </location>
</feature>